<gene>
    <name evidence="1" type="ORF">OA50_02237</name>
</gene>
<dbReference type="Proteomes" id="UP000030960">
    <property type="component" value="Unassembled WGS sequence"/>
</dbReference>
<proteinExistence type="predicted"/>
<evidence type="ECO:0000313" key="2">
    <source>
        <dbReference type="Proteomes" id="UP000030960"/>
    </source>
</evidence>
<reference evidence="1 2" key="1">
    <citation type="submission" date="2014-10" db="EMBL/GenBank/DDBJ databases">
        <title>Genome sequence of Ponticoccus sp. strain UMTAT08 isolated from clonal culture of toxic dinoflagellate Alexandrium tamiyavanichii.</title>
        <authorList>
            <person name="Gan H.Y."/>
            <person name="Muhd D.-D."/>
            <person name="Mohd Noor M.E."/>
            <person name="Yeong Y.S."/>
            <person name="Usup G."/>
        </authorList>
    </citation>
    <scope>NUCLEOTIDE SEQUENCE [LARGE SCALE GENOMIC DNA]</scope>
    <source>
        <strain evidence="1 2">UMTAT08</strain>
    </source>
</reference>
<organism evidence="1 2">
    <name type="scientific">Mameliella alba</name>
    <dbReference type="NCBI Taxonomy" id="561184"/>
    <lineage>
        <taxon>Bacteria</taxon>
        <taxon>Pseudomonadati</taxon>
        <taxon>Pseudomonadota</taxon>
        <taxon>Alphaproteobacteria</taxon>
        <taxon>Rhodobacterales</taxon>
        <taxon>Roseobacteraceae</taxon>
        <taxon>Mameliella</taxon>
    </lineage>
</organism>
<evidence type="ECO:0000313" key="1">
    <source>
        <dbReference type="EMBL" id="KHQ53210.1"/>
    </source>
</evidence>
<protein>
    <submittedName>
        <fullName evidence="1">Uncharacterized protein</fullName>
    </submittedName>
</protein>
<sequence>MVTTFIALSILLASALLVVGNLRMVAVDTFDAVATYTRRARKNGQLIRHIAYFALWLMIFIMSYT</sequence>
<name>A0A0B3RPY5_9RHOB</name>
<keyword evidence="2" id="KW-1185">Reference proteome</keyword>
<comment type="caution">
    <text evidence="1">The sequence shown here is derived from an EMBL/GenBank/DDBJ whole genome shotgun (WGS) entry which is preliminary data.</text>
</comment>
<dbReference type="AlphaFoldDB" id="A0A0B3RPY5"/>
<accession>A0A0B3RPY5</accession>
<dbReference type="STRING" id="561184.SAMN05216376_11422"/>
<dbReference type="RefSeq" id="WP_043141026.1">
    <property type="nucleotide sequence ID" value="NZ_AP022337.1"/>
</dbReference>
<accession>A0A225QG19</accession>
<dbReference type="EMBL" id="JSUQ01000008">
    <property type="protein sequence ID" value="KHQ53210.1"/>
    <property type="molecule type" value="Genomic_DNA"/>
</dbReference>
<dbReference type="GeneID" id="66503182"/>
<dbReference type="OrthoDB" id="7876780at2"/>
<accession>A0A225PRT9</accession>